<protein>
    <recommendedName>
        <fullName evidence="4">Integral membrane protein</fullName>
    </recommendedName>
</protein>
<gene>
    <name evidence="3" type="ORF">AB5J51_23945</name>
</gene>
<feature type="transmembrane region" description="Helical" evidence="2">
    <location>
        <begin position="67"/>
        <end position="86"/>
    </location>
</feature>
<feature type="compositionally biased region" description="Low complexity" evidence="1">
    <location>
        <begin position="115"/>
        <end position="133"/>
    </location>
</feature>
<dbReference type="EMBL" id="CP165727">
    <property type="protein sequence ID" value="XDV65777.1"/>
    <property type="molecule type" value="Genomic_DNA"/>
</dbReference>
<evidence type="ECO:0000256" key="1">
    <source>
        <dbReference type="SAM" id="MobiDB-lite"/>
    </source>
</evidence>
<evidence type="ECO:0008006" key="4">
    <source>
        <dbReference type="Google" id="ProtNLM"/>
    </source>
</evidence>
<feature type="transmembrane region" description="Helical" evidence="2">
    <location>
        <begin position="36"/>
        <end position="55"/>
    </location>
</feature>
<evidence type="ECO:0000313" key="3">
    <source>
        <dbReference type="EMBL" id="XDV65777.1"/>
    </source>
</evidence>
<organism evidence="3">
    <name type="scientific">Streptomyces sp. R33</name>
    <dbReference type="NCBI Taxonomy" id="3238629"/>
    <lineage>
        <taxon>Bacteria</taxon>
        <taxon>Bacillati</taxon>
        <taxon>Actinomycetota</taxon>
        <taxon>Actinomycetes</taxon>
        <taxon>Kitasatosporales</taxon>
        <taxon>Streptomycetaceae</taxon>
        <taxon>Streptomyces</taxon>
    </lineage>
</organism>
<keyword evidence="2" id="KW-0812">Transmembrane</keyword>
<feature type="region of interest" description="Disordered" evidence="1">
    <location>
        <begin position="112"/>
        <end position="194"/>
    </location>
</feature>
<dbReference type="AlphaFoldDB" id="A0AB39Y6X0"/>
<sequence length="194" mass="20649">MALRVLFALLPVLSCGFLGWGTMLRLAVVTRKPRDWWLLAVNCALSVACIALIGADTTPNTDGWQSDTGAFGIIITGFLTCVYFLVADIRHYAARAAAAPAAPWYPAQPAPYVPPQQQARPAYGYPPAQQHTPTPTPGPAPTPAPGPATPPRIGQVRAELDELSELLRKQTPHPHPNPQANPNPPGSEGEGPAR</sequence>
<feature type="compositionally biased region" description="Pro residues" evidence="1">
    <location>
        <begin position="134"/>
        <end position="150"/>
    </location>
</feature>
<reference evidence="3" key="1">
    <citation type="submission" date="2024-08" db="EMBL/GenBank/DDBJ databases">
        <authorList>
            <person name="Yu S.T."/>
        </authorList>
    </citation>
    <scope>NUCLEOTIDE SEQUENCE</scope>
    <source>
        <strain evidence="3">R33</strain>
    </source>
</reference>
<proteinExistence type="predicted"/>
<evidence type="ECO:0000256" key="2">
    <source>
        <dbReference type="SAM" id="Phobius"/>
    </source>
</evidence>
<keyword evidence="2" id="KW-1133">Transmembrane helix</keyword>
<keyword evidence="2" id="KW-0472">Membrane</keyword>
<dbReference type="RefSeq" id="WP_206310774.1">
    <property type="nucleotide sequence ID" value="NZ_CP165727.1"/>
</dbReference>
<accession>A0AB39Y6X0</accession>
<feature type="compositionally biased region" description="Pro residues" evidence="1">
    <location>
        <begin position="173"/>
        <end position="185"/>
    </location>
</feature>
<feature type="transmembrane region" description="Helical" evidence="2">
    <location>
        <begin position="6"/>
        <end position="24"/>
    </location>
</feature>
<name>A0AB39Y6X0_9ACTN</name>